<evidence type="ECO:0000313" key="1">
    <source>
        <dbReference type="Proteomes" id="UP000887565"/>
    </source>
</evidence>
<organism evidence="1 2">
    <name type="scientific">Romanomermis culicivorax</name>
    <name type="common">Nematode worm</name>
    <dbReference type="NCBI Taxonomy" id="13658"/>
    <lineage>
        <taxon>Eukaryota</taxon>
        <taxon>Metazoa</taxon>
        <taxon>Ecdysozoa</taxon>
        <taxon>Nematoda</taxon>
        <taxon>Enoplea</taxon>
        <taxon>Dorylaimia</taxon>
        <taxon>Mermithida</taxon>
        <taxon>Mermithoidea</taxon>
        <taxon>Mermithidae</taxon>
        <taxon>Romanomermis</taxon>
    </lineage>
</organism>
<dbReference type="AlphaFoldDB" id="A0A915HNW7"/>
<proteinExistence type="predicted"/>
<dbReference type="WBParaSite" id="nRc.2.0.1.t03638-RA">
    <property type="protein sequence ID" value="nRc.2.0.1.t03638-RA"/>
    <property type="gene ID" value="nRc.2.0.1.g03638"/>
</dbReference>
<name>A0A915HNW7_ROMCU</name>
<accession>A0A915HNW7</accession>
<dbReference type="Proteomes" id="UP000887565">
    <property type="component" value="Unplaced"/>
</dbReference>
<keyword evidence="1" id="KW-1185">Reference proteome</keyword>
<sequence length="77" mass="8887">MTEQKTSEILIIQIKADAKSGFIHYVSFVLWFMIKTSRNHLNGGKHVNFDCNIFDGRYGLLRNGSRKPAERNPYSIL</sequence>
<protein>
    <submittedName>
        <fullName evidence="2">Uncharacterized protein</fullName>
    </submittedName>
</protein>
<evidence type="ECO:0000313" key="2">
    <source>
        <dbReference type="WBParaSite" id="nRc.2.0.1.t03638-RA"/>
    </source>
</evidence>
<reference evidence="2" key="1">
    <citation type="submission" date="2022-11" db="UniProtKB">
        <authorList>
            <consortium name="WormBaseParasite"/>
        </authorList>
    </citation>
    <scope>IDENTIFICATION</scope>
</reference>